<keyword evidence="2" id="KW-1185">Reference proteome</keyword>
<sequence length="33" mass="3885">MHTEKSLQLLELTNNLSIQHNTKFIKYLRAGNK</sequence>
<reference evidence="1 2" key="1">
    <citation type="journal article" date="2006" name="PLoS Genet.">
        <title>Comparative genomics of emerging human ehrlichiosis agents.</title>
        <authorList>
            <person name="Dunning Hotopp J.C."/>
            <person name="Lin M."/>
            <person name="Madupu R."/>
            <person name="Crabtree J."/>
            <person name="Angiuoli S.V."/>
            <person name="Eisen J.A."/>
            <person name="Seshadri R."/>
            <person name="Ren Q."/>
            <person name="Wu M."/>
            <person name="Utterback T.R."/>
            <person name="Smith S."/>
            <person name="Lewis M."/>
            <person name="Khouri H."/>
            <person name="Zhang C."/>
            <person name="Niu H."/>
            <person name="Lin Q."/>
            <person name="Ohashi N."/>
            <person name="Zhi N."/>
            <person name="Nelson W."/>
            <person name="Brinkac L.M."/>
            <person name="Dodson R.J."/>
            <person name="Rosovitz M.J."/>
            <person name="Sundaram J."/>
            <person name="Daugherty S.C."/>
            <person name="Davidsen T."/>
            <person name="Durkin A.S."/>
            <person name="Gwinn M."/>
            <person name="Haft D.H."/>
            <person name="Selengut J.D."/>
            <person name="Sullivan S.A."/>
            <person name="Zafar N."/>
            <person name="Zhou L."/>
            <person name="Benahmed F."/>
            <person name="Forberger H."/>
            <person name="Halpin R."/>
            <person name="Mulligan S."/>
            <person name="Robinson J."/>
            <person name="White O."/>
            <person name="Rikihisa Y."/>
            <person name="Tettelin H."/>
        </authorList>
    </citation>
    <scope>NUCLEOTIDE SEQUENCE [LARGE SCALE GENOMIC DNA]</scope>
    <source>
        <strain evidence="2">ATCC CRL-10679 / Arkansas</strain>
    </source>
</reference>
<evidence type="ECO:0000313" key="1">
    <source>
        <dbReference type="EMBL" id="ABD44502.1"/>
    </source>
</evidence>
<protein>
    <submittedName>
        <fullName evidence="1">Uncharacterized protein</fullName>
    </submittedName>
</protein>
<evidence type="ECO:0000313" key="2">
    <source>
        <dbReference type="Proteomes" id="UP000008320"/>
    </source>
</evidence>
<dbReference type="KEGG" id="ech:ECH_0817"/>
<dbReference type="EMBL" id="CP000236">
    <property type="protein sequence ID" value="ABD44502.1"/>
    <property type="molecule type" value="Genomic_DNA"/>
</dbReference>
<name>Q2GG20_EHRCR</name>
<dbReference type="Proteomes" id="UP000008320">
    <property type="component" value="Chromosome"/>
</dbReference>
<organism evidence="1 2">
    <name type="scientific">Ehrlichia chaffeensis (strain ATCC CRL-10679 / Arkansas)</name>
    <dbReference type="NCBI Taxonomy" id="205920"/>
    <lineage>
        <taxon>Bacteria</taxon>
        <taxon>Pseudomonadati</taxon>
        <taxon>Pseudomonadota</taxon>
        <taxon>Alphaproteobacteria</taxon>
        <taxon>Rickettsiales</taxon>
        <taxon>Anaplasmataceae</taxon>
        <taxon>Ehrlichia</taxon>
    </lineage>
</organism>
<gene>
    <name evidence="1" type="ordered locus">ECH_0817</name>
</gene>
<proteinExistence type="predicted"/>
<accession>Q2GG20</accession>
<dbReference type="HOGENOM" id="CLU_3381655_0_0_5"/>
<dbReference type="AlphaFoldDB" id="Q2GG20"/>